<accession>A0A8H4IY96</accession>
<gene>
    <name evidence="2" type="ORF">GTA08_BOTSDO03887</name>
</gene>
<dbReference type="Proteomes" id="UP000572817">
    <property type="component" value="Unassembled WGS sequence"/>
</dbReference>
<reference evidence="2" key="1">
    <citation type="submission" date="2020-04" db="EMBL/GenBank/DDBJ databases">
        <title>Genome Assembly and Annotation of Botryosphaeria dothidea sdau 11-99, a Latent Pathogen of Apple Fruit Ring Rot in China.</title>
        <authorList>
            <person name="Yu C."/>
            <person name="Diao Y."/>
            <person name="Lu Q."/>
            <person name="Zhao J."/>
            <person name="Cui S."/>
            <person name="Peng C."/>
            <person name="He B."/>
            <person name="Liu H."/>
        </authorList>
    </citation>
    <scope>NUCLEOTIDE SEQUENCE [LARGE SCALE GENOMIC DNA]</scope>
    <source>
        <strain evidence="2">Sdau11-99</strain>
    </source>
</reference>
<organism evidence="2 3">
    <name type="scientific">Botryosphaeria dothidea</name>
    <dbReference type="NCBI Taxonomy" id="55169"/>
    <lineage>
        <taxon>Eukaryota</taxon>
        <taxon>Fungi</taxon>
        <taxon>Dikarya</taxon>
        <taxon>Ascomycota</taxon>
        <taxon>Pezizomycotina</taxon>
        <taxon>Dothideomycetes</taxon>
        <taxon>Dothideomycetes incertae sedis</taxon>
        <taxon>Botryosphaeriales</taxon>
        <taxon>Botryosphaeriaceae</taxon>
        <taxon>Botryosphaeria</taxon>
    </lineage>
</organism>
<protein>
    <recommendedName>
        <fullName evidence="1">ABM domain-containing protein</fullName>
    </recommendedName>
</protein>
<feature type="domain" description="ABM" evidence="1">
    <location>
        <begin position="5"/>
        <end position="81"/>
    </location>
</feature>
<comment type="caution">
    <text evidence="2">The sequence shown here is derived from an EMBL/GenBank/DDBJ whole genome shotgun (WGS) entry which is preliminary data.</text>
</comment>
<dbReference type="PANTHER" id="PTHR40624">
    <property type="entry name" value="BIOSYNTHESIS MONOOXYGENASE, PUTATIVE (AFU_ORTHOLOGUE AFUA_1G12025)-RELATED"/>
    <property type="match status" value="1"/>
</dbReference>
<dbReference type="SUPFAM" id="SSF54909">
    <property type="entry name" value="Dimeric alpha+beta barrel"/>
    <property type="match status" value="1"/>
</dbReference>
<dbReference type="InterPro" id="IPR011008">
    <property type="entry name" value="Dimeric_a/b-barrel"/>
</dbReference>
<evidence type="ECO:0000313" key="2">
    <source>
        <dbReference type="EMBL" id="KAF4308524.1"/>
    </source>
</evidence>
<dbReference type="Gene3D" id="3.30.70.100">
    <property type="match status" value="1"/>
</dbReference>
<dbReference type="OrthoDB" id="10011777at2759"/>
<dbReference type="PANTHER" id="PTHR40624:SF1">
    <property type="entry name" value="BIOSYNTHESIS MONOOXYGENASE, PUTATIVE (AFU_ORTHOLOGUE AFUA_1G12025)-RELATED"/>
    <property type="match status" value="1"/>
</dbReference>
<dbReference type="EMBL" id="WWBZ02000022">
    <property type="protein sequence ID" value="KAF4308524.1"/>
    <property type="molecule type" value="Genomic_DNA"/>
</dbReference>
<keyword evidence="3" id="KW-1185">Reference proteome</keyword>
<evidence type="ECO:0000313" key="3">
    <source>
        <dbReference type="Proteomes" id="UP000572817"/>
    </source>
</evidence>
<dbReference type="InterPro" id="IPR007138">
    <property type="entry name" value="ABM_dom"/>
</dbReference>
<name>A0A8H4IY96_9PEZI</name>
<evidence type="ECO:0000259" key="1">
    <source>
        <dbReference type="Pfam" id="PF03992"/>
    </source>
</evidence>
<sequence>MAEQIHFVAMMYPDPEKVDRLIELIKEIAAYVHDHEPSAWQYEFYKSSDGDQPVIVVIERYFDQASIDAHVHTRGYQKFSKAVADESLCIRNHKAYFLSQVAGFKRT</sequence>
<proteinExistence type="predicted"/>
<dbReference type="Pfam" id="PF03992">
    <property type="entry name" value="ABM"/>
    <property type="match status" value="1"/>
</dbReference>
<dbReference type="AlphaFoldDB" id="A0A8H4IY96"/>